<evidence type="ECO:0000313" key="3">
    <source>
        <dbReference type="Proteomes" id="UP001199106"/>
    </source>
</evidence>
<organism evidence="2 3">
    <name type="scientific">Alternaria panax</name>
    <dbReference type="NCBI Taxonomy" id="48097"/>
    <lineage>
        <taxon>Eukaryota</taxon>
        <taxon>Fungi</taxon>
        <taxon>Dikarya</taxon>
        <taxon>Ascomycota</taxon>
        <taxon>Pezizomycotina</taxon>
        <taxon>Dothideomycetes</taxon>
        <taxon>Pleosporomycetidae</taxon>
        <taxon>Pleosporales</taxon>
        <taxon>Pleosporineae</taxon>
        <taxon>Pleosporaceae</taxon>
        <taxon>Alternaria</taxon>
        <taxon>Alternaria sect. Panax</taxon>
    </lineage>
</organism>
<keyword evidence="3" id="KW-1185">Reference proteome</keyword>
<dbReference type="EMBL" id="JAANER010000003">
    <property type="protein sequence ID" value="KAG9192743.1"/>
    <property type="molecule type" value="Genomic_DNA"/>
</dbReference>
<protein>
    <submittedName>
        <fullName evidence="2">Uncharacterized protein</fullName>
    </submittedName>
</protein>
<feature type="region of interest" description="Disordered" evidence="1">
    <location>
        <begin position="1"/>
        <end position="54"/>
    </location>
</feature>
<reference evidence="2" key="1">
    <citation type="submission" date="2021-07" db="EMBL/GenBank/DDBJ databases">
        <title>Genome Resource of American Ginseng Black Spot Pathogen Alternaria panax.</title>
        <authorList>
            <person name="Qiu C."/>
            <person name="Wang W."/>
            <person name="Liu Z."/>
        </authorList>
    </citation>
    <scope>NUCLEOTIDE SEQUENCE</scope>
    <source>
        <strain evidence="2">BNCC115425</strain>
    </source>
</reference>
<evidence type="ECO:0000313" key="2">
    <source>
        <dbReference type="EMBL" id="KAG9192743.1"/>
    </source>
</evidence>
<sequence>MRKTFDSDQKPRAVDSMTQAKAQVVASAPAQQPLPPPMGPYNTSGTVVDIGPDPRLPSCNTSALPVCSVSARPDAVAAHDNASTVNSPDETKLQEQKVEILNLRIQAIVKDCEIRRLKAEIEQLRVHAANTGVVC</sequence>
<accession>A0AAD4NRP7</accession>
<name>A0AAD4NRP7_9PLEO</name>
<feature type="compositionally biased region" description="Basic and acidic residues" evidence="1">
    <location>
        <begin position="1"/>
        <end position="13"/>
    </location>
</feature>
<evidence type="ECO:0000256" key="1">
    <source>
        <dbReference type="SAM" id="MobiDB-lite"/>
    </source>
</evidence>
<comment type="caution">
    <text evidence="2">The sequence shown here is derived from an EMBL/GenBank/DDBJ whole genome shotgun (WGS) entry which is preliminary data.</text>
</comment>
<dbReference type="AlphaFoldDB" id="A0AAD4NRP7"/>
<dbReference type="Proteomes" id="UP001199106">
    <property type="component" value="Unassembled WGS sequence"/>
</dbReference>
<proteinExistence type="predicted"/>
<feature type="compositionally biased region" description="Low complexity" evidence="1">
    <location>
        <begin position="19"/>
        <end position="31"/>
    </location>
</feature>
<gene>
    <name evidence="2" type="ORF">G6011_11477</name>
</gene>